<dbReference type="HOGENOM" id="CLU_137928_0_0_9"/>
<dbReference type="Proteomes" id="UP000005309">
    <property type="component" value="Unassembled WGS sequence"/>
</dbReference>
<dbReference type="RefSeq" id="WP_006691025.1">
    <property type="nucleotide sequence ID" value="NZ_GG694008.1"/>
</dbReference>
<evidence type="ECO:0000313" key="2">
    <source>
        <dbReference type="Proteomes" id="UP000005309"/>
    </source>
</evidence>
<reference evidence="1 2" key="1">
    <citation type="submission" date="2009-04" db="EMBL/GenBank/DDBJ databases">
        <authorList>
            <person name="Qin X."/>
            <person name="Bachman B."/>
            <person name="Battles P."/>
            <person name="Bell A."/>
            <person name="Bess C."/>
            <person name="Bickham C."/>
            <person name="Chaboub L."/>
            <person name="Chen D."/>
            <person name="Coyle M."/>
            <person name="Deiros D.R."/>
            <person name="Dinh H."/>
            <person name="Forbes L."/>
            <person name="Fowler G."/>
            <person name="Francisco L."/>
            <person name="Fu Q."/>
            <person name="Gubbala S."/>
            <person name="Hale W."/>
            <person name="Han Y."/>
            <person name="Hemphill L."/>
            <person name="Highlander S.K."/>
            <person name="Hirani K."/>
            <person name="Hogues M."/>
            <person name="Jackson L."/>
            <person name="Jakkamsetti A."/>
            <person name="Javaid M."/>
            <person name="Jiang H."/>
            <person name="Korchina V."/>
            <person name="Kovar C."/>
            <person name="Lara F."/>
            <person name="Lee S."/>
            <person name="Mata R."/>
            <person name="Mathew T."/>
            <person name="Moen C."/>
            <person name="Morales K."/>
            <person name="Munidasa M."/>
            <person name="Nazareth L."/>
            <person name="Ngo R."/>
            <person name="Nguyen L."/>
            <person name="Okwuonu G."/>
            <person name="Ongeri F."/>
            <person name="Patil S."/>
            <person name="Petrosino J."/>
            <person name="Pham C."/>
            <person name="Pham P."/>
            <person name="Pu L.-L."/>
            <person name="Puazo M."/>
            <person name="Raj R."/>
            <person name="Reid J."/>
            <person name="Rouhana J."/>
            <person name="Saada N."/>
            <person name="Shang Y."/>
            <person name="Simmons D."/>
            <person name="Thornton R."/>
            <person name="Warren J."/>
            <person name="Weissenberger G."/>
            <person name="Zhang J."/>
            <person name="Zhang L."/>
            <person name="Zhou C."/>
            <person name="Zhu D."/>
            <person name="Muzny D."/>
            <person name="Worley K."/>
            <person name="Gibbs R."/>
        </authorList>
    </citation>
    <scope>NUCLEOTIDE SEQUENCE [LARGE SCALE GENOMIC DNA]</scope>
    <source>
        <strain evidence="1 2">ATCC 43531</strain>
    </source>
</reference>
<accession>C4V5Z8</accession>
<comment type="caution">
    <text evidence="1">The sequence shown here is derived from an EMBL/GenBank/DDBJ whole genome shotgun (WGS) entry which is preliminary data.</text>
</comment>
<dbReference type="OrthoDB" id="9790745at2"/>
<dbReference type="InterPro" id="IPR052552">
    <property type="entry name" value="YeaO-like"/>
</dbReference>
<dbReference type="PANTHER" id="PTHR36849:SF1">
    <property type="entry name" value="CYTOPLASMIC PROTEIN"/>
    <property type="match status" value="1"/>
</dbReference>
<dbReference type="eggNOG" id="COG3189">
    <property type="taxonomic scope" value="Bacteria"/>
</dbReference>
<dbReference type="EMBL" id="ACLA01000033">
    <property type="protein sequence ID" value="EEQ47596.1"/>
    <property type="molecule type" value="Genomic_DNA"/>
</dbReference>
<protein>
    <submittedName>
        <fullName evidence="1">Uncharacterized protein</fullName>
    </submittedName>
</protein>
<evidence type="ECO:0000313" key="1">
    <source>
        <dbReference type="EMBL" id="EEQ47596.1"/>
    </source>
</evidence>
<dbReference type="PANTHER" id="PTHR36849">
    <property type="entry name" value="CYTOPLASMIC PROTEIN-RELATED"/>
    <property type="match status" value="1"/>
</dbReference>
<gene>
    <name evidence="1" type="ORF">HMPREF0908_1898</name>
</gene>
<organism evidence="1 2">
    <name type="scientific">Selenomonas flueggei ATCC 43531</name>
    <dbReference type="NCBI Taxonomy" id="638302"/>
    <lineage>
        <taxon>Bacteria</taxon>
        <taxon>Bacillati</taxon>
        <taxon>Bacillota</taxon>
        <taxon>Negativicutes</taxon>
        <taxon>Selenomonadales</taxon>
        <taxon>Selenomonadaceae</taxon>
        <taxon>Selenomonas</taxon>
    </lineage>
</organism>
<sequence>MAEIRIKRVYETPTENDGFRVLVDRLWPRGISKEHAALADWWKDIAPSPELRKWFGHKAENFAEFTEKYRTELSTGSAAPAHMKTAAEHLAKGENVTLLYGAKDPKLNQAVVLRDWMNGMMDK</sequence>
<keyword evidence="2" id="KW-1185">Reference proteome</keyword>
<dbReference type="Pfam" id="PF22752">
    <property type="entry name" value="DUF488-N3i"/>
    <property type="match status" value="1"/>
</dbReference>
<dbReference type="AlphaFoldDB" id="C4V5Z8"/>
<dbReference type="STRING" id="638302.HMPREF0908_1898"/>
<proteinExistence type="predicted"/>
<name>C4V5Z8_9FIRM</name>